<dbReference type="SMART" id="SM00530">
    <property type="entry name" value="HTH_XRE"/>
    <property type="match status" value="1"/>
</dbReference>
<gene>
    <name evidence="3" type="ORF">CO101_02390</name>
</gene>
<keyword evidence="1" id="KW-0238">DNA-binding</keyword>
<dbReference type="InterPro" id="IPR001387">
    <property type="entry name" value="Cro/C1-type_HTH"/>
</dbReference>
<comment type="caution">
    <text evidence="3">The sequence shown here is derived from an EMBL/GenBank/DDBJ whole genome shotgun (WGS) entry which is preliminary data.</text>
</comment>
<protein>
    <recommendedName>
        <fullName evidence="2">HTH cro/C1-type domain-containing protein</fullName>
    </recommendedName>
</protein>
<dbReference type="PROSITE" id="PS50943">
    <property type="entry name" value="HTH_CROC1"/>
    <property type="match status" value="1"/>
</dbReference>
<dbReference type="Proteomes" id="UP000229421">
    <property type="component" value="Unassembled WGS sequence"/>
</dbReference>
<evidence type="ECO:0000313" key="3">
    <source>
        <dbReference type="EMBL" id="PJB51318.1"/>
    </source>
</evidence>
<feature type="domain" description="HTH cro/C1-type" evidence="2">
    <location>
        <begin position="12"/>
        <end position="67"/>
    </location>
</feature>
<dbReference type="GO" id="GO:0003677">
    <property type="term" value="F:DNA binding"/>
    <property type="evidence" value="ECO:0007669"/>
    <property type="project" value="UniProtKB-KW"/>
</dbReference>
<evidence type="ECO:0000259" key="2">
    <source>
        <dbReference type="PROSITE" id="PS50943"/>
    </source>
</evidence>
<dbReference type="CDD" id="cd00093">
    <property type="entry name" value="HTH_XRE"/>
    <property type="match status" value="1"/>
</dbReference>
<sequence>MSKQEYPFSKNLKKLRQAKGLSQDRLAKLADVTNNTIIKIEQGENINPTLATLKKIAKALGVSLDELTGYQLRGK</sequence>
<reference evidence="4" key="1">
    <citation type="submission" date="2017-09" db="EMBL/GenBank/DDBJ databases">
        <title>Depth-based differentiation of microbial function through sediment-hosted aquifers and enrichment of novel symbionts in the deep terrestrial subsurface.</title>
        <authorList>
            <person name="Probst A.J."/>
            <person name="Ladd B."/>
            <person name="Jarett J.K."/>
            <person name="Geller-Mcgrath D.E."/>
            <person name="Sieber C.M.K."/>
            <person name="Emerson J.B."/>
            <person name="Anantharaman K."/>
            <person name="Thomas B.C."/>
            <person name="Malmstrom R."/>
            <person name="Stieglmeier M."/>
            <person name="Klingl A."/>
            <person name="Woyke T."/>
            <person name="Ryan C.M."/>
            <person name="Banfield J.F."/>
        </authorList>
    </citation>
    <scope>NUCLEOTIDE SEQUENCE [LARGE SCALE GENOMIC DNA]</scope>
</reference>
<dbReference type="Pfam" id="PF01381">
    <property type="entry name" value="HTH_3"/>
    <property type="match status" value="1"/>
</dbReference>
<evidence type="ECO:0000256" key="1">
    <source>
        <dbReference type="ARBA" id="ARBA00023125"/>
    </source>
</evidence>
<name>A0A2M8C579_9BACT</name>
<dbReference type="InterPro" id="IPR050807">
    <property type="entry name" value="TransReg_Diox_bact_type"/>
</dbReference>
<dbReference type="EMBL" id="PFTZ01000067">
    <property type="protein sequence ID" value="PJB51318.1"/>
    <property type="molecule type" value="Genomic_DNA"/>
</dbReference>
<evidence type="ECO:0000313" key="4">
    <source>
        <dbReference type="Proteomes" id="UP000229421"/>
    </source>
</evidence>
<dbReference type="GO" id="GO:0005829">
    <property type="term" value="C:cytosol"/>
    <property type="evidence" value="ECO:0007669"/>
    <property type="project" value="TreeGrafter"/>
</dbReference>
<dbReference type="PANTHER" id="PTHR46797:SF1">
    <property type="entry name" value="METHYLPHOSPHONATE SYNTHASE"/>
    <property type="match status" value="1"/>
</dbReference>
<dbReference type="SUPFAM" id="SSF47413">
    <property type="entry name" value="lambda repressor-like DNA-binding domains"/>
    <property type="match status" value="1"/>
</dbReference>
<dbReference type="PANTHER" id="PTHR46797">
    <property type="entry name" value="HTH-TYPE TRANSCRIPTIONAL REGULATOR"/>
    <property type="match status" value="1"/>
</dbReference>
<accession>A0A2M8C579</accession>
<organism evidence="3 4">
    <name type="scientific">Candidatus Berkelbacteria bacterium CG_4_9_14_3_um_filter_39_23</name>
    <dbReference type="NCBI Taxonomy" id="1974508"/>
    <lineage>
        <taxon>Bacteria</taxon>
        <taxon>Candidatus Berkelbacteria</taxon>
    </lineage>
</organism>
<dbReference type="AlphaFoldDB" id="A0A2M8C579"/>
<proteinExistence type="predicted"/>
<dbReference type="InterPro" id="IPR010982">
    <property type="entry name" value="Lambda_DNA-bd_dom_sf"/>
</dbReference>
<dbReference type="Gene3D" id="1.10.260.40">
    <property type="entry name" value="lambda repressor-like DNA-binding domains"/>
    <property type="match status" value="1"/>
</dbReference>
<dbReference type="GO" id="GO:0003700">
    <property type="term" value="F:DNA-binding transcription factor activity"/>
    <property type="evidence" value="ECO:0007669"/>
    <property type="project" value="TreeGrafter"/>
</dbReference>